<gene>
    <name evidence="1" type="ORF">KL86DYS2_10882</name>
</gene>
<reference evidence="1" key="1">
    <citation type="submission" date="2016-04" db="EMBL/GenBank/DDBJ databases">
        <authorList>
            <person name="Evans L.H."/>
            <person name="Alamgir A."/>
            <person name="Owens N."/>
            <person name="Weber N.D."/>
            <person name="Virtaneva K."/>
            <person name="Barbian K."/>
            <person name="Babar A."/>
            <person name="Rosenke K."/>
        </authorList>
    </citation>
    <scope>NUCLEOTIDE SEQUENCE</scope>
    <source>
        <strain evidence="1">86-2</strain>
    </source>
</reference>
<dbReference type="AlphaFoldDB" id="A0A212J790"/>
<proteinExistence type="predicted"/>
<sequence>MTIAEIKRIMTEAFISDPEVKAKYGLEEGKSFEEQFSAASLESILFDDMAAATHLSFQQFNQLKIDVLEELKRWRPRRPNWYAEKSKLFQYGSDLFGDTDQYDNTGLSVAQIEAMRMIKFAAAEEAQDRSVLLLKVATGSAENRSPLSAAQYASFSNYISRISDAGVFVEIINNPADALKLEIDLYYDPLILGSAGERLDGESATPIQDAINGYVNSLEFNGTYISMSLIDTIQKVEGAKIVEIKFAAYRFGSISEWRPINSFQVPYSGYYKISPNDLKINFIPYE</sequence>
<protein>
    <recommendedName>
        <fullName evidence="2">Baseplate protein J-like domain-containing protein</fullName>
    </recommendedName>
</protein>
<dbReference type="RefSeq" id="WP_296947555.1">
    <property type="nucleotide sequence ID" value="NZ_LT599021.1"/>
</dbReference>
<dbReference type="EMBL" id="FLUL01000001">
    <property type="protein sequence ID" value="SBV95288.1"/>
    <property type="molecule type" value="Genomic_DNA"/>
</dbReference>
<evidence type="ECO:0000313" key="1">
    <source>
        <dbReference type="EMBL" id="SBV95288.1"/>
    </source>
</evidence>
<evidence type="ECO:0008006" key="2">
    <source>
        <dbReference type="Google" id="ProtNLM"/>
    </source>
</evidence>
<organism evidence="1">
    <name type="scientific">uncultured Dysgonomonas sp</name>
    <dbReference type="NCBI Taxonomy" id="206096"/>
    <lineage>
        <taxon>Bacteria</taxon>
        <taxon>Pseudomonadati</taxon>
        <taxon>Bacteroidota</taxon>
        <taxon>Bacteroidia</taxon>
        <taxon>Bacteroidales</taxon>
        <taxon>Dysgonomonadaceae</taxon>
        <taxon>Dysgonomonas</taxon>
        <taxon>environmental samples</taxon>
    </lineage>
</organism>
<name>A0A212J790_9BACT</name>
<accession>A0A212J790</accession>